<protein>
    <submittedName>
        <fullName evidence="1">GemA protein</fullName>
    </submittedName>
</protein>
<organism evidence="1 2">
    <name type="scientific">Paracoccus yeei</name>
    <dbReference type="NCBI Taxonomy" id="147645"/>
    <lineage>
        <taxon>Bacteria</taxon>
        <taxon>Pseudomonadati</taxon>
        <taxon>Pseudomonadota</taxon>
        <taxon>Alphaproteobacteria</taxon>
        <taxon>Rhodobacterales</taxon>
        <taxon>Paracoccaceae</taxon>
        <taxon>Paracoccus</taxon>
    </lineage>
</organism>
<dbReference type="Pfam" id="PF06252">
    <property type="entry name" value="GemA"/>
    <property type="match status" value="1"/>
</dbReference>
<reference evidence="1 2" key="1">
    <citation type="submission" date="2017-10" db="EMBL/GenBank/DDBJ databases">
        <title>Complete genome sequence of Paracoccus yeei TT13 isolated from human skin.</title>
        <authorList>
            <person name="Lee K."/>
            <person name="Lim J.Y."/>
            <person name="Hwang I."/>
        </authorList>
    </citation>
    <scope>NUCLEOTIDE SEQUENCE [LARGE SCALE GENOMIC DNA]</scope>
    <source>
        <strain evidence="1 2">TT13</strain>
    </source>
</reference>
<proteinExistence type="predicted"/>
<dbReference type="RefSeq" id="WP_099649874.1">
    <property type="nucleotide sequence ID" value="NZ_CAJGAB010000019.1"/>
</dbReference>
<dbReference type="Proteomes" id="UP000229314">
    <property type="component" value="Chromosome"/>
</dbReference>
<dbReference type="AlphaFoldDB" id="A0A2D2C476"/>
<evidence type="ECO:0000313" key="2">
    <source>
        <dbReference type="Proteomes" id="UP000229314"/>
    </source>
</evidence>
<accession>A0A2D2C476</accession>
<dbReference type="EMBL" id="CP024422">
    <property type="protein sequence ID" value="ATQ57308.1"/>
    <property type="molecule type" value="Genomic_DNA"/>
</dbReference>
<sequence>MTISRSQKALIHLVKTKLGWDDDTYRQVLVRIAGVTSSAELDQDAFSAVMGFAEYCGFRPLGKGAPRYGNRPGMATFAQLELVRELWREVHGTVVCDDAALLGWLRKFFKVDSMRFLTMDGARKAITALKAWKARHRNSDAA</sequence>
<name>A0A2D2C476_9RHOB</name>
<dbReference type="GeneID" id="78899324"/>
<dbReference type="InterPro" id="IPR009363">
    <property type="entry name" value="Phage_Mu_Gp16"/>
</dbReference>
<gene>
    <name evidence="1" type="ORF">PYTT13_16870</name>
</gene>
<evidence type="ECO:0000313" key="1">
    <source>
        <dbReference type="EMBL" id="ATQ57308.1"/>
    </source>
</evidence>